<protein>
    <submittedName>
        <fullName evidence="1">Uncharacterized protein</fullName>
    </submittedName>
</protein>
<dbReference type="Proteomes" id="UP000199409">
    <property type="component" value="Unassembled WGS sequence"/>
</dbReference>
<reference evidence="1 2" key="1">
    <citation type="submission" date="2016-10" db="EMBL/GenBank/DDBJ databases">
        <authorList>
            <person name="de Groot N.N."/>
        </authorList>
    </citation>
    <scope>NUCLEOTIDE SEQUENCE [LARGE SCALE GENOMIC DNA]</scope>
    <source>
        <strain evidence="1 2">DSM 7343</strain>
    </source>
</reference>
<accession>A0A1H4D1H6</accession>
<dbReference type="EMBL" id="FNQN01000009">
    <property type="protein sequence ID" value="SEA66279.1"/>
    <property type="molecule type" value="Genomic_DNA"/>
</dbReference>
<evidence type="ECO:0000313" key="1">
    <source>
        <dbReference type="EMBL" id="SEA66279.1"/>
    </source>
</evidence>
<keyword evidence="2" id="KW-1185">Reference proteome</keyword>
<gene>
    <name evidence="1" type="ORF">SAMN05660420_02773</name>
</gene>
<evidence type="ECO:0000313" key="2">
    <source>
        <dbReference type="Proteomes" id="UP000199409"/>
    </source>
</evidence>
<sequence>MAIMSKTSKSFQLENGVSVEFVPQENRYFGDYHRLQIDVIAKIPLDSGSLPADLIEVAEKYSGSIKYEKTLERMGVASNQLDIATQSMIDGFMQTVGCYLANKSFAEHLLRKTLTTRAHRNRFSR</sequence>
<dbReference type="STRING" id="37625.SAMN05660420_02773"/>
<dbReference type="AlphaFoldDB" id="A0A1H4D1H6"/>
<name>A0A1H4D1H6_9BACT</name>
<organism evidence="1 2">
    <name type="scientific">Desulfuromusa kysingii</name>
    <dbReference type="NCBI Taxonomy" id="37625"/>
    <lineage>
        <taxon>Bacteria</taxon>
        <taxon>Pseudomonadati</taxon>
        <taxon>Thermodesulfobacteriota</taxon>
        <taxon>Desulfuromonadia</taxon>
        <taxon>Desulfuromonadales</taxon>
        <taxon>Geopsychrobacteraceae</taxon>
        <taxon>Desulfuromusa</taxon>
    </lineage>
</organism>
<proteinExistence type="predicted"/>